<dbReference type="RefSeq" id="WP_131328607.1">
    <property type="nucleotide sequence ID" value="NZ_CP044016.1"/>
</dbReference>
<organism evidence="3 4">
    <name type="scientific">Rhizosphaericola mali</name>
    <dbReference type="NCBI Taxonomy" id="2545455"/>
    <lineage>
        <taxon>Bacteria</taxon>
        <taxon>Pseudomonadati</taxon>
        <taxon>Bacteroidota</taxon>
        <taxon>Chitinophagia</taxon>
        <taxon>Chitinophagales</taxon>
        <taxon>Chitinophagaceae</taxon>
        <taxon>Rhizosphaericola</taxon>
    </lineage>
</organism>
<name>A0A5P2G1K3_9BACT</name>
<proteinExistence type="predicted"/>
<dbReference type="KEGG" id="arac:E0W69_003245"/>
<reference evidence="3 4" key="1">
    <citation type="submission" date="2019-09" db="EMBL/GenBank/DDBJ databases">
        <title>Complete genome sequence of Arachidicoccus sp. B3-10 isolated from apple orchard soil.</title>
        <authorList>
            <person name="Kim H.S."/>
            <person name="Han K.-I."/>
            <person name="Suh M.K."/>
            <person name="Lee K.C."/>
            <person name="Eom M.K."/>
            <person name="Kim J.-S."/>
            <person name="Kang S.W."/>
            <person name="Sin Y."/>
            <person name="Lee J.-S."/>
        </authorList>
    </citation>
    <scope>NUCLEOTIDE SEQUENCE [LARGE SCALE GENOMIC DNA]</scope>
    <source>
        <strain evidence="3 4">B3-10</strain>
    </source>
</reference>
<evidence type="ECO:0000256" key="1">
    <source>
        <dbReference type="SAM" id="SignalP"/>
    </source>
</evidence>
<dbReference type="Proteomes" id="UP000292424">
    <property type="component" value="Chromosome"/>
</dbReference>
<accession>A0A5P2G1K3</accession>
<keyword evidence="4" id="KW-1185">Reference proteome</keyword>
<dbReference type="AlphaFoldDB" id="A0A5P2G1K3"/>
<evidence type="ECO:0000313" key="4">
    <source>
        <dbReference type="Proteomes" id="UP000292424"/>
    </source>
</evidence>
<dbReference type="InterPro" id="IPR025665">
    <property type="entry name" value="Beta-barrel_OMP_2"/>
</dbReference>
<feature type="signal peptide" evidence="1">
    <location>
        <begin position="1"/>
        <end position="22"/>
    </location>
</feature>
<feature type="domain" description="Outer membrane protein beta-barrel" evidence="2">
    <location>
        <begin position="25"/>
        <end position="195"/>
    </location>
</feature>
<dbReference type="OrthoDB" id="1453926at2"/>
<gene>
    <name evidence="3" type="ORF">E0W69_003245</name>
</gene>
<dbReference type="Pfam" id="PF13568">
    <property type="entry name" value="OMP_b-brl_2"/>
    <property type="match status" value="1"/>
</dbReference>
<dbReference type="EMBL" id="CP044016">
    <property type="protein sequence ID" value="QES87720.1"/>
    <property type="molecule type" value="Genomic_DNA"/>
</dbReference>
<sequence length="241" mass="27176">MKETLLCFCAIFLIAFSSKAQYSDDFYGKKPILVTISGGLNINMVRGKMDDYNRDAYNADLDANTVKDHHRLSYAGQINIQKQFTKTYYFKTGLGFINKRLDPQAGLSAFANPDKLDINYLQVPVLFGQNMVPFDRSNFNFAFEVGPVANFKLSDNSFAIAARQAQSKTFVFGLQAGADFSYHISHAVRFNLHYTIMQDLTSAQTQQISASNLTKPYSYKFQNHLIQVGLIYLLPKKAAQP</sequence>
<keyword evidence="1" id="KW-0732">Signal</keyword>
<evidence type="ECO:0000259" key="2">
    <source>
        <dbReference type="Pfam" id="PF13568"/>
    </source>
</evidence>
<protein>
    <submittedName>
        <fullName evidence="3">PorT family protein</fullName>
    </submittedName>
</protein>
<evidence type="ECO:0000313" key="3">
    <source>
        <dbReference type="EMBL" id="QES87720.1"/>
    </source>
</evidence>
<feature type="chain" id="PRO_5024334308" evidence="1">
    <location>
        <begin position="23"/>
        <end position="241"/>
    </location>
</feature>